<organism evidence="3 4">
    <name type="scientific">Kordia periserrulae</name>
    <dbReference type="NCBI Taxonomy" id="701523"/>
    <lineage>
        <taxon>Bacteria</taxon>
        <taxon>Pseudomonadati</taxon>
        <taxon>Bacteroidota</taxon>
        <taxon>Flavobacteriia</taxon>
        <taxon>Flavobacteriales</taxon>
        <taxon>Flavobacteriaceae</taxon>
        <taxon>Kordia</taxon>
    </lineage>
</organism>
<dbReference type="EMBL" id="QBKT01000008">
    <property type="protein sequence ID" value="PTX59692.1"/>
    <property type="molecule type" value="Genomic_DNA"/>
</dbReference>
<dbReference type="Pfam" id="PF00884">
    <property type="entry name" value="Sulfatase"/>
    <property type="match status" value="1"/>
</dbReference>
<evidence type="ECO:0000256" key="1">
    <source>
        <dbReference type="SAM" id="SignalP"/>
    </source>
</evidence>
<feature type="signal peptide" evidence="1">
    <location>
        <begin position="1"/>
        <end position="20"/>
    </location>
</feature>
<dbReference type="PANTHER" id="PTHR43751:SF1">
    <property type="entry name" value="SULFATASE ATSG-RELATED"/>
    <property type="match status" value="1"/>
</dbReference>
<name>A0A2T6BUE8_9FLAO</name>
<comment type="caution">
    <text evidence="3">The sequence shown here is derived from an EMBL/GenBank/DDBJ whole genome shotgun (WGS) entry which is preliminary data.</text>
</comment>
<proteinExistence type="predicted"/>
<dbReference type="InterPro" id="IPR000917">
    <property type="entry name" value="Sulfatase_N"/>
</dbReference>
<feature type="chain" id="PRO_5015718985" evidence="1">
    <location>
        <begin position="21"/>
        <end position="524"/>
    </location>
</feature>
<keyword evidence="1" id="KW-0732">Signal</keyword>
<reference evidence="3 4" key="1">
    <citation type="submission" date="2018-04" db="EMBL/GenBank/DDBJ databases">
        <title>Genomic Encyclopedia of Archaeal and Bacterial Type Strains, Phase II (KMG-II): from individual species to whole genera.</title>
        <authorList>
            <person name="Goeker M."/>
        </authorList>
    </citation>
    <scope>NUCLEOTIDE SEQUENCE [LARGE SCALE GENOMIC DNA]</scope>
    <source>
        <strain evidence="3 4">DSM 25731</strain>
    </source>
</reference>
<gene>
    <name evidence="3" type="ORF">C8N46_1082</name>
</gene>
<dbReference type="AlphaFoldDB" id="A0A2T6BUE8"/>
<keyword evidence="4" id="KW-1185">Reference proteome</keyword>
<dbReference type="Proteomes" id="UP000244090">
    <property type="component" value="Unassembled WGS sequence"/>
</dbReference>
<dbReference type="SUPFAM" id="SSF53649">
    <property type="entry name" value="Alkaline phosphatase-like"/>
    <property type="match status" value="1"/>
</dbReference>
<sequence length="524" mass="59651">MKKVFIGISAIILLSFCATTEENQKKAPPNILFCIADDATWNHMSAYGSTFVNTPAFDRVANEGLLFQNAYTPNAKCGPSRSIVLTGRNTWQLEEAANHLAYFPTKFKTLPEALSEKGYHVGYTGKGWSPGTALNEDGSKRELIVKKYNKIKTTPPTKGINKVDYAANFKTFLESKTDDTPFYFWYGGHEPHRKYEYGTGVRVGNKKLSDLDSVFPYWPQSDVVKNDVLDYAFELEYFDQQLGKILQILEEKGELDNTIIVVTSDNGMPFPRVKGLSYEHSNHLPLAVMWKDGIKNPGRVVQDYVSFIDFAATFADVAGYTAQELGMNPIQGKSFVPFFDAKKEDFISPDKDYVLLGQERHDVGRPNDVGYPVRGIVKDGFMYLINYKSDRWPAGNPETGYTNTDGSPTKTEILQLNRQGKNTAYWELNFGKHPEEELFQVSVDEHCMHNLATKEEYQSIKQELKKILETELKNQKDPRMFGNGDIFDNYAPDRNVNFYERYMKGEKVKSGWINSTDFEKTEKN</sequence>
<dbReference type="PANTHER" id="PTHR43751">
    <property type="entry name" value="SULFATASE"/>
    <property type="match status" value="1"/>
</dbReference>
<feature type="domain" description="Sulfatase N-terminal" evidence="2">
    <location>
        <begin position="29"/>
        <end position="320"/>
    </location>
</feature>
<dbReference type="CDD" id="cd16027">
    <property type="entry name" value="SGSH"/>
    <property type="match status" value="1"/>
</dbReference>
<dbReference type="InterPro" id="IPR017850">
    <property type="entry name" value="Alkaline_phosphatase_core_sf"/>
</dbReference>
<dbReference type="Gene3D" id="3.40.720.10">
    <property type="entry name" value="Alkaline Phosphatase, subunit A"/>
    <property type="match status" value="1"/>
</dbReference>
<accession>A0A2T6BUE8</accession>
<dbReference type="InterPro" id="IPR052701">
    <property type="entry name" value="GAG_Ulvan_Degrading_Sulfatases"/>
</dbReference>
<evidence type="ECO:0000313" key="4">
    <source>
        <dbReference type="Proteomes" id="UP000244090"/>
    </source>
</evidence>
<dbReference type="RefSeq" id="WP_108115853.1">
    <property type="nucleotide sequence ID" value="NZ_QBKT01000008.1"/>
</dbReference>
<protein>
    <submittedName>
        <fullName evidence="3">Arylsulfatase A-like enzyme</fullName>
    </submittedName>
</protein>
<evidence type="ECO:0000313" key="3">
    <source>
        <dbReference type="EMBL" id="PTX59692.1"/>
    </source>
</evidence>
<evidence type="ECO:0000259" key="2">
    <source>
        <dbReference type="Pfam" id="PF00884"/>
    </source>
</evidence>
<dbReference type="OrthoDB" id="9789742at2"/>